<accession>A0A940X0K6</accession>
<organism evidence="1 2">
    <name type="scientific">Halalkalibacter suaedae</name>
    <dbReference type="NCBI Taxonomy" id="2822140"/>
    <lineage>
        <taxon>Bacteria</taxon>
        <taxon>Bacillati</taxon>
        <taxon>Bacillota</taxon>
        <taxon>Bacilli</taxon>
        <taxon>Bacillales</taxon>
        <taxon>Bacillaceae</taxon>
        <taxon>Halalkalibacter</taxon>
    </lineage>
</organism>
<gene>
    <name evidence="1" type="ORF">J7W16_17645</name>
</gene>
<dbReference type="RefSeq" id="WP_210598797.1">
    <property type="nucleotide sequence ID" value="NZ_JAGKSQ010000008.1"/>
</dbReference>
<protein>
    <submittedName>
        <fullName evidence="1">Uncharacterized protein</fullName>
    </submittedName>
</protein>
<sequence length="66" mass="7692">MQEFKVYLGLKNGEKFTFLTEAESDKQIISEIIIEANYSWYSFTAESVKYQVRKEDIVSIGISMDE</sequence>
<keyword evidence="2" id="KW-1185">Reference proteome</keyword>
<dbReference type="EMBL" id="JAGKSQ010000008">
    <property type="protein sequence ID" value="MBP3952950.1"/>
    <property type="molecule type" value="Genomic_DNA"/>
</dbReference>
<comment type="caution">
    <text evidence="1">The sequence shown here is derived from an EMBL/GenBank/DDBJ whole genome shotgun (WGS) entry which is preliminary data.</text>
</comment>
<evidence type="ECO:0000313" key="2">
    <source>
        <dbReference type="Proteomes" id="UP000678228"/>
    </source>
</evidence>
<reference evidence="1" key="1">
    <citation type="submission" date="2021-03" db="EMBL/GenBank/DDBJ databases">
        <title>Bacillus suaedae sp. nov., isolated from Suaeda aralocaspica.</title>
        <authorList>
            <person name="Lei R.F.R."/>
        </authorList>
    </citation>
    <scope>NUCLEOTIDE SEQUENCE</scope>
    <source>
        <strain evidence="1">YZJH907-2</strain>
    </source>
</reference>
<proteinExistence type="predicted"/>
<evidence type="ECO:0000313" key="1">
    <source>
        <dbReference type="EMBL" id="MBP3952950.1"/>
    </source>
</evidence>
<dbReference type="Proteomes" id="UP000678228">
    <property type="component" value="Unassembled WGS sequence"/>
</dbReference>
<name>A0A940X0K6_9BACI</name>
<dbReference type="AlphaFoldDB" id="A0A940X0K6"/>